<evidence type="ECO:0000313" key="2">
    <source>
        <dbReference type="EMBL" id="OLF06748.1"/>
    </source>
</evidence>
<protein>
    <recommendedName>
        <fullName evidence="1">N-acetyltransferase domain-containing protein</fullName>
    </recommendedName>
</protein>
<dbReference type="AlphaFoldDB" id="A0A1Q8BXA5"/>
<keyword evidence="3" id="KW-1185">Reference proteome</keyword>
<dbReference type="Pfam" id="PF00583">
    <property type="entry name" value="Acetyltransf_1"/>
    <property type="match status" value="1"/>
</dbReference>
<accession>A0A1Q8BXA5</accession>
<proteinExistence type="predicted"/>
<organism evidence="2 3">
    <name type="scientific">Actinophytocola xanthii</name>
    <dbReference type="NCBI Taxonomy" id="1912961"/>
    <lineage>
        <taxon>Bacteria</taxon>
        <taxon>Bacillati</taxon>
        <taxon>Actinomycetota</taxon>
        <taxon>Actinomycetes</taxon>
        <taxon>Pseudonocardiales</taxon>
        <taxon>Pseudonocardiaceae</taxon>
    </lineage>
</organism>
<evidence type="ECO:0000313" key="3">
    <source>
        <dbReference type="Proteomes" id="UP000185596"/>
    </source>
</evidence>
<feature type="domain" description="N-acetyltransferase" evidence="1">
    <location>
        <begin position="138"/>
        <end position="280"/>
    </location>
</feature>
<dbReference type="InterPro" id="IPR000182">
    <property type="entry name" value="GNAT_dom"/>
</dbReference>
<evidence type="ECO:0000259" key="1">
    <source>
        <dbReference type="PROSITE" id="PS51186"/>
    </source>
</evidence>
<comment type="caution">
    <text evidence="2">The sequence shown here is derived from an EMBL/GenBank/DDBJ whole genome shotgun (WGS) entry which is preliminary data.</text>
</comment>
<dbReference type="Proteomes" id="UP000185596">
    <property type="component" value="Unassembled WGS sequence"/>
</dbReference>
<reference evidence="2 3" key="1">
    <citation type="submission" date="2016-12" db="EMBL/GenBank/DDBJ databases">
        <title>The draft genome sequence of Actinophytocola sp. 11-183.</title>
        <authorList>
            <person name="Wang W."/>
            <person name="Yuan L."/>
        </authorList>
    </citation>
    <scope>NUCLEOTIDE SEQUENCE [LARGE SCALE GENOMIC DNA]</scope>
    <source>
        <strain evidence="2 3">11-183</strain>
    </source>
</reference>
<dbReference type="SUPFAM" id="SSF55729">
    <property type="entry name" value="Acyl-CoA N-acyltransferases (Nat)"/>
    <property type="match status" value="1"/>
</dbReference>
<dbReference type="Gene3D" id="3.40.630.30">
    <property type="match status" value="1"/>
</dbReference>
<dbReference type="GO" id="GO:0016747">
    <property type="term" value="F:acyltransferase activity, transferring groups other than amino-acyl groups"/>
    <property type="evidence" value="ECO:0007669"/>
    <property type="project" value="InterPro"/>
</dbReference>
<dbReference type="PROSITE" id="PS51186">
    <property type="entry name" value="GNAT"/>
    <property type="match status" value="1"/>
</dbReference>
<dbReference type="EMBL" id="MSIE01000114">
    <property type="protein sequence ID" value="OLF06748.1"/>
    <property type="molecule type" value="Genomic_DNA"/>
</dbReference>
<dbReference type="InterPro" id="IPR016181">
    <property type="entry name" value="Acyl_CoA_acyltransferase"/>
</dbReference>
<sequence length="280" mass="30053">MDVQTYEDPAEFRAAVGDFYLADPVRHTLAVTVLDRYLDDPSIDPVMFTVHHQGALCGVGLRTPPWPLIVSGLPPSTARAAVELLADLDPDLPGVNGPRELAEVFAVEWAALTGAGLREVMAGRLYALGELRPPAVSGAERVAIEADVELLTRWRSEFTSEALGHEHVVRHAEEILRGALRRGEGVVLWEDAGEPVAWATASVPTGAMSRIGPVFTPPDLRNRGYGSAVTAAAARWAGAAGAEHVLLFTDLANPTSNSIYQKIGFRPVFDTTEIEFTAPA</sequence>
<gene>
    <name evidence="2" type="ORF">BU204_36165</name>
</gene>
<name>A0A1Q8BXA5_9PSEU</name>
<dbReference type="STRING" id="1912961.BU204_36165"/>